<dbReference type="EMBL" id="CACRTG010000021">
    <property type="protein sequence ID" value="VYT21959.1"/>
    <property type="molecule type" value="Genomic_DNA"/>
</dbReference>
<name>A0A6N2UVA3_9FIRM</name>
<keyword evidence="3" id="KW-0274">FAD</keyword>
<keyword evidence="2" id="KW-0285">Flavoprotein</keyword>
<evidence type="ECO:0000313" key="5">
    <source>
        <dbReference type="EMBL" id="VYT21959.1"/>
    </source>
</evidence>
<accession>A0A6N2UVA3</accession>
<dbReference type="Pfam" id="PF07992">
    <property type="entry name" value="Pyr_redox_2"/>
    <property type="match status" value="1"/>
</dbReference>
<reference evidence="5" key="1">
    <citation type="submission" date="2019-11" db="EMBL/GenBank/DDBJ databases">
        <authorList>
            <person name="Feng L."/>
        </authorList>
    </citation>
    <scope>NUCLEOTIDE SEQUENCE</scope>
    <source>
        <strain evidence="5">CnexileLFYP112</strain>
    </source>
</reference>
<dbReference type="InterPro" id="IPR050260">
    <property type="entry name" value="FAD-bd_OxRdtase"/>
</dbReference>
<evidence type="ECO:0000256" key="1">
    <source>
        <dbReference type="ARBA" id="ARBA00001974"/>
    </source>
</evidence>
<protein>
    <submittedName>
        <fullName evidence="5">Assimilatory nitrate reductase electron transfer subunit</fullName>
    </submittedName>
</protein>
<proteinExistence type="predicted"/>
<dbReference type="GO" id="GO:0016491">
    <property type="term" value="F:oxidoreductase activity"/>
    <property type="evidence" value="ECO:0007669"/>
    <property type="project" value="InterPro"/>
</dbReference>
<feature type="domain" description="FAD/NAD(P)-binding" evidence="4">
    <location>
        <begin position="3"/>
        <end position="290"/>
    </location>
</feature>
<dbReference type="Gene3D" id="3.50.50.60">
    <property type="entry name" value="FAD/NAD(P)-binding domain"/>
    <property type="match status" value="2"/>
</dbReference>
<dbReference type="InterPro" id="IPR036188">
    <property type="entry name" value="FAD/NAD-bd_sf"/>
</dbReference>
<dbReference type="PANTHER" id="PTHR43429">
    <property type="entry name" value="PYRIDINE NUCLEOTIDE-DISULFIDE OXIDOREDUCTASE DOMAIN-CONTAINING"/>
    <property type="match status" value="1"/>
</dbReference>
<evidence type="ECO:0000256" key="3">
    <source>
        <dbReference type="ARBA" id="ARBA00022827"/>
    </source>
</evidence>
<sequence>MIHVIIGVGAAGITAAKTIRENDPDAAITMISTDEHVHSRCMLHRYLSHERNEDTLSFVEPDFFETYRIQWRNGVSVRTIDTAEQVVVLNDNTCCSYDRLLIATGANSFIPPVGQFREANNVFGLRHLSDAQAIRSLADQANRILVVGSGLVGMDAAYAFLERGKDVTVVEMADRILPIQLNETAGNAYRTLFESHGCKFLLGKKASETHMNEAGAIDFVLLDDGTKIDCDLVIVAAGVRPAVECALDTPIHVDRFIQVSDTMETNCPNIYAAGDVTGLSGIWPNAMKQGQIAALNMCGIQAEYTDRYAMKNTMNFYGLVTLSLGRGVAEEGDIVLEEEDAHNYRRAIIRDGKLDSILLQGKIDYSGIYQYFSQINATFSSMFP</sequence>
<organism evidence="5">
    <name type="scientific">[Clostridium] nexile</name>
    <dbReference type="NCBI Taxonomy" id="29361"/>
    <lineage>
        <taxon>Bacteria</taxon>
        <taxon>Bacillati</taxon>
        <taxon>Bacillota</taxon>
        <taxon>Clostridia</taxon>
        <taxon>Lachnospirales</taxon>
        <taxon>Lachnospiraceae</taxon>
        <taxon>Tyzzerella</taxon>
    </lineage>
</organism>
<dbReference type="PRINTS" id="PR00411">
    <property type="entry name" value="PNDRDTASEI"/>
</dbReference>
<evidence type="ECO:0000256" key="2">
    <source>
        <dbReference type="ARBA" id="ARBA00022630"/>
    </source>
</evidence>
<evidence type="ECO:0000259" key="4">
    <source>
        <dbReference type="Pfam" id="PF07992"/>
    </source>
</evidence>
<comment type="cofactor">
    <cofactor evidence="1">
        <name>FAD</name>
        <dbReference type="ChEBI" id="CHEBI:57692"/>
    </cofactor>
</comment>
<dbReference type="AlphaFoldDB" id="A0A6N2UVA3"/>
<dbReference type="PRINTS" id="PR00368">
    <property type="entry name" value="FADPNR"/>
</dbReference>
<dbReference type="SUPFAM" id="SSF51905">
    <property type="entry name" value="FAD/NAD(P)-binding domain"/>
    <property type="match status" value="1"/>
</dbReference>
<dbReference type="InterPro" id="IPR023753">
    <property type="entry name" value="FAD/NAD-binding_dom"/>
</dbReference>
<gene>
    <name evidence="5" type="primary">nasB</name>
    <name evidence="5" type="ORF">CNLFYP112_02322</name>
</gene>
<dbReference type="PANTHER" id="PTHR43429:SF3">
    <property type="entry name" value="NITRITE REDUCTASE [NAD(P)H]"/>
    <property type="match status" value="1"/>
</dbReference>